<keyword evidence="2" id="KW-1003">Cell membrane</keyword>
<evidence type="ECO:0000313" key="10">
    <source>
        <dbReference type="EMBL" id="MEK8129302.1"/>
    </source>
</evidence>
<evidence type="ECO:0000256" key="3">
    <source>
        <dbReference type="ARBA" id="ARBA00023136"/>
    </source>
</evidence>
<dbReference type="SMART" id="SM00304">
    <property type="entry name" value="HAMP"/>
    <property type="match status" value="1"/>
</dbReference>
<evidence type="ECO:0000256" key="5">
    <source>
        <dbReference type="ARBA" id="ARBA00029447"/>
    </source>
</evidence>
<feature type="transmembrane region" description="Helical" evidence="7">
    <location>
        <begin position="181"/>
        <end position="200"/>
    </location>
</feature>
<dbReference type="Pfam" id="PF12729">
    <property type="entry name" value="4HB_MCP_1"/>
    <property type="match status" value="1"/>
</dbReference>
<keyword evidence="4 6" id="KW-0807">Transducer</keyword>
<dbReference type="Pfam" id="PF00015">
    <property type="entry name" value="MCPsignal"/>
    <property type="match status" value="1"/>
</dbReference>
<comment type="subcellular location">
    <subcellularLocation>
        <location evidence="1">Cell membrane</location>
    </subcellularLocation>
</comment>
<evidence type="ECO:0000259" key="8">
    <source>
        <dbReference type="PROSITE" id="PS50111"/>
    </source>
</evidence>
<name>A0ABU9DKD7_9BACL</name>
<dbReference type="PANTHER" id="PTHR32089:SF112">
    <property type="entry name" value="LYSOZYME-LIKE PROTEIN-RELATED"/>
    <property type="match status" value="1"/>
</dbReference>
<evidence type="ECO:0000256" key="7">
    <source>
        <dbReference type="SAM" id="Phobius"/>
    </source>
</evidence>
<organism evidence="10 11">
    <name type="scientific">Paenibacillus filicis</name>
    <dbReference type="NCBI Taxonomy" id="669464"/>
    <lineage>
        <taxon>Bacteria</taxon>
        <taxon>Bacillati</taxon>
        <taxon>Bacillota</taxon>
        <taxon>Bacilli</taxon>
        <taxon>Bacillales</taxon>
        <taxon>Paenibacillaceae</taxon>
        <taxon>Paenibacillus</taxon>
    </lineage>
</organism>
<evidence type="ECO:0000256" key="1">
    <source>
        <dbReference type="ARBA" id="ARBA00004236"/>
    </source>
</evidence>
<evidence type="ECO:0000256" key="6">
    <source>
        <dbReference type="PROSITE-ProRule" id="PRU00284"/>
    </source>
</evidence>
<dbReference type="CDD" id="cd11386">
    <property type="entry name" value="MCP_signal"/>
    <property type="match status" value="1"/>
</dbReference>
<dbReference type="CDD" id="cd06225">
    <property type="entry name" value="HAMP"/>
    <property type="match status" value="1"/>
</dbReference>
<evidence type="ECO:0000256" key="2">
    <source>
        <dbReference type="ARBA" id="ARBA00022475"/>
    </source>
</evidence>
<comment type="caution">
    <text evidence="10">The sequence shown here is derived from an EMBL/GenBank/DDBJ whole genome shotgun (WGS) entry which is preliminary data.</text>
</comment>
<dbReference type="Pfam" id="PF00672">
    <property type="entry name" value="HAMP"/>
    <property type="match status" value="1"/>
</dbReference>
<keyword evidence="7" id="KW-0812">Transmembrane</keyword>
<evidence type="ECO:0000313" key="11">
    <source>
        <dbReference type="Proteomes" id="UP001469365"/>
    </source>
</evidence>
<dbReference type="PROSITE" id="PS50885">
    <property type="entry name" value="HAMP"/>
    <property type="match status" value="1"/>
</dbReference>
<evidence type="ECO:0000259" key="9">
    <source>
        <dbReference type="PROSITE" id="PS50885"/>
    </source>
</evidence>
<dbReference type="InterPro" id="IPR004089">
    <property type="entry name" value="MCPsignal_dom"/>
</dbReference>
<dbReference type="Gene3D" id="6.10.340.10">
    <property type="match status" value="1"/>
</dbReference>
<dbReference type="Gene3D" id="1.10.287.950">
    <property type="entry name" value="Methyl-accepting chemotaxis protein"/>
    <property type="match status" value="1"/>
</dbReference>
<dbReference type="PANTHER" id="PTHR32089">
    <property type="entry name" value="METHYL-ACCEPTING CHEMOTAXIS PROTEIN MCPB"/>
    <property type="match status" value="1"/>
</dbReference>
<dbReference type="InterPro" id="IPR003660">
    <property type="entry name" value="HAMP_dom"/>
</dbReference>
<feature type="domain" description="Methyl-accepting transducer" evidence="8">
    <location>
        <begin position="274"/>
        <end position="510"/>
    </location>
</feature>
<keyword evidence="7" id="KW-1133">Transmembrane helix</keyword>
<keyword evidence="3 7" id="KW-0472">Membrane</keyword>
<dbReference type="EMBL" id="JBBPCC010000009">
    <property type="protein sequence ID" value="MEK8129302.1"/>
    <property type="molecule type" value="Genomic_DNA"/>
</dbReference>
<reference evidence="10 11" key="1">
    <citation type="submission" date="2024-04" db="EMBL/GenBank/DDBJ databases">
        <title>draft genome sequnece of Paenibacillus filicis.</title>
        <authorList>
            <person name="Kim D.-U."/>
        </authorList>
    </citation>
    <scope>NUCLEOTIDE SEQUENCE [LARGE SCALE GENOMIC DNA]</scope>
    <source>
        <strain evidence="10 11">KACC14197</strain>
    </source>
</reference>
<dbReference type="InterPro" id="IPR024478">
    <property type="entry name" value="HlyB_4HB_MCP"/>
</dbReference>
<protein>
    <submittedName>
        <fullName evidence="10">Methyl-accepting chemotaxis protein</fullName>
    </submittedName>
</protein>
<accession>A0ABU9DKD7</accession>
<feature type="domain" description="HAMP" evidence="9">
    <location>
        <begin position="202"/>
        <end position="255"/>
    </location>
</feature>
<keyword evidence="11" id="KW-1185">Reference proteome</keyword>
<dbReference type="RefSeq" id="WP_341416403.1">
    <property type="nucleotide sequence ID" value="NZ_JBBPCC010000009.1"/>
</dbReference>
<proteinExistence type="inferred from homology"/>
<dbReference type="PROSITE" id="PS50111">
    <property type="entry name" value="CHEMOTAXIS_TRANSDUC_2"/>
    <property type="match status" value="1"/>
</dbReference>
<evidence type="ECO:0000256" key="4">
    <source>
        <dbReference type="ARBA" id="ARBA00023224"/>
    </source>
</evidence>
<dbReference type="Proteomes" id="UP001469365">
    <property type="component" value="Unassembled WGS sequence"/>
</dbReference>
<feature type="transmembrane region" description="Helical" evidence="7">
    <location>
        <begin position="12"/>
        <end position="35"/>
    </location>
</feature>
<dbReference type="SMART" id="SM00283">
    <property type="entry name" value="MA"/>
    <property type="match status" value="1"/>
</dbReference>
<gene>
    <name evidence="10" type="ORF">WMW72_15455</name>
</gene>
<dbReference type="SUPFAM" id="SSF58104">
    <property type="entry name" value="Methyl-accepting chemotaxis protein (MCP) signaling domain"/>
    <property type="match status" value="1"/>
</dbReference>
<sequence>MKLTIGKKLYGSFSVILIFLIVLGIIAYTALARVVGSYEDMIGRRASLLILMKDIQVKAIEQNSSLKEYLLMGSESSKNKTVASNTETSESITRAMELAKLQDHKDLLAELSELNGTYLELAKTVMAASTLKQGQDIATQNTFPIGLKIASDAKKLADDQQKLMDEGAAANSKLIEGANTLLVITILLSIVVSAVLGTYISRHLSRPIVALSQAARRIASGDLRTTGVSVSNKDELGELALSFGRMGEELRGLIRQIQDSVEHTAASSEQLTASSGQSAESASGMAGAIRTIAAGSGMQAASADECATAMQEMASGLQRIAESSADVADMAAHAMSRVDGGHTALQLTIDRMDSILETVQSASGQASELDAHSKQIGQIVGLIADISQQTNLLALNASIEAARAGEHGKGFAVVAEEVKNLAAQTKESAGRVEHIIRLIRDSTGKIVEAVDVSVQEVRTGSQAVNEAGEAFTEIREAMRSAVHQIQEVSASSEEVSAGSEQVLAAVEEVSRISRDISEHTRQAAAATEEQLASMEQIATSASGLSELAQTLQTKVRTFTIE</sequence>
<comment type="similarity">
    <text evidence="5">Belongs to the methyl-accepting chemotaxis (MCP) protein family.</text>
</comment>